<keyword evidence="2" id="KW-1185">Reference proteome</keyword>
<dbReference type="Gene3D" id="2.130.10.10">
    <property type="entry name" value="YVTN repeat-like/Quinoprotein amine dehydrogenase"/>
    <property type="match status" value="1"/>
</dbReference>
<dbReference type="InterPro" id="IPR015943">
    <property type="entry name" value="WD40/YVTN_repeat-like_dom_sf"/>
</dbReference>
<organism evidence="1 2">
    <name type="scientific">Thermoflexibacter ruber</name>
    <dbReference type="NCBI Taxonomy" id="1003"/>
    <lineage>
        <taxon>Bacteria</taxon>
        <taxon>Pseudomonadati</taxon>
        <taxon>Bacteroidota</taxon>
        <taxon>Cytophagia</taxon>
        <taxon>Cytophagales</taxon>
        <taxon>Thermoflexibacteraceae</taxon>
        <taxon>Thermoflexibacter</taxon>
    </lineage>
</organism>
<dbReference type="STRING" id="1003.SAMN04488541_102065"/>
<reference evidence="2" key="1">
    <citation type="submission" date="2016-10" db="EMBL/GenBank/DDBJ databases">
        <authorList>
            <person name="Varghese N."/>
            <person name="Submissions S."/>
        </authorList>
    </citation>
    <scope>NUCLEOTIDE SEQUENCE [LARGE SCALE GENOMIC DNA]</scope>
    <source>
        <strain>GEY</strain>
        <strain evidence="2">DSM 9560</strain>
    </source>
</reference>
<evidence type="ECO:0000313" key="1">
    <source>
        <dbReference type="EMBL" id="SFF21641.1"/>
    </source>
</evidence>
<dbReference type="EMBL" id="FONY01000020">
    <property type="protein sequence ID" value="SFF21641.1"/>
    <property type="molecule type" value="Genomic_DNA"/>
</dbReference>
<accession>A0A1I2GYK2</accession>
<dbReference type="Proteomes" id="UP000199513">
    <property type="component" value="Unassembled WGS sequence"/>
</dbReference>
<name>A0A1I2GYK2_9BACT</name>
<dbReference type="InterPro" id="IPR011047">
    <property type="entry name" value="Quinoprotein_ADH-like_sf"/>
</dbReference>
<protein>
    <submittedName>
        <fullName evidence="1">Uncharacterized protein</fullName>
    </submittedName>
</protein>
<sequence length="403" mass="44832">MHEISAIISQCMKFVFLSLIFIFCFTSFNQVVFYKKIGGKNYDALADILVTRSGDLLAVGRTDSYSQDMNINLIKFDTQGNIIWDRTYGGNETEGASAIIQTQEGGFLVAGYSDSNAENANENDVWLLKINANGEKEWERFYKTPDSIDEAQGLVETEEGNFLIVGNTTSLSAGNTDIFVMKVNKKGDILWQKKYGEIEGEQAGHIISTSQGFMIIGSKEIPKKRWDMWLLHIDKQGEILWNQNYGGSDNEMGNALAIMPDGSYVLAGFTYTYAEGSLDAWVVKINQKGEKIWDKTLGGLSTDEVFDVIITKEKNILIAGYTDMYVPDKNYNNTSNNGNDVLVALLDANGNELWKEIIGGLGTQRAYGIVEKDEAYFLAGYADENGNSGTDHLIIKINSNRDK</sequence>
<dbReference type="PANTHER" id="PTHR42754:SF1">
    <property type="entry name" value="LIPOPROTEIN"/>
    <property type="match status" value="1"/>
</dbReference>
<dbReference type="PANTHER" id="PTHR42754">
    <property type="entry name" value="ENDOGLUCANASE"/>
    <property type="match status" value="1"/>
</dbReference>
<dbReference type="SUPFAM" id="SSF50998">
    <property type="entry name" value="Quinoprotein alcohol dehydrogenase-like"/>
    <property type="match status" value="1"/>
</dbReference>
<proteinExistence type="predicted"/>
<dbReference type="AlphaFoldDB" id="A0A1I2GYK2"/>
<evidence type="ECO:0000313" key="2">
    <source>
        <dbReference type="Proteomes" id="UP000199513"/>
    </source>
</evidence>
<gene>
    <name evidence="1" type="ORF">SAMN04488541_102065</name>
</gene>